<dbReference type="PANTHER" id="PTHR12815:SF47">
    <property type="entry name" value="TRANSLOCATION AND ASSEMBLY MODULE SUBUNIT TAMA"/>
    <property type="match status" value="1"/>
</dbReference>
<dbReference type="PROSITE" id="PS51779">
    <property type="entry name" value="POTRA"/>
    <property type="match status" value="1"/>
</dbReference>
<evidence type="ECO:0000256" key="1">
    <source>
        <dbReference type="ARBA" id="ARBA00004370"/>
    </source>
</evidence>
<evidence type="ECO:0000256" key="4">
    <source>
        <dbReference type="ARBA" id="ARBA00023136"/>
    </source>
</evidence>
<dbReference type="Gene3D" id="2.40.160.50">
    <property type="entry name" value="membrane protein fhac: a member of the omp85/tpsb transporter family"/>
    <property type="match status" value="1"/>
</dbReference>
<dbReference type="Pfam" id="PF07244">
    <property type="entry name" value="POTRA"/>
    <property type="match status" value="1"/>
</dbReference>
<keyword evidence="8" id="KW-1185">Reference proteome</keyword>
<keyword evidence="3" id="KW-0732">Signal</keyword>
<proteinExistence type="predicted"/>
<feature type="domain" description="POTRA" evidence="6">
    <location>
        <begin position="290"/>
        <end position="365"/>
    </location>
</feature>
<sequence length="755" mass="87424">MKKKFLVAILIGMFINIFALMDVEKIIFDGNVSFIENDLRNVLSKYDIKNNSIVGEIDIKLAIDNIQKNYPYFSSISYNYSKENKELKFIFKLNPIVKKVKFKVLGDNLVDLSKIATKVYTEKEKPLNINEYKKGLDELKKYYNENGYMYVEVFSNIKLNSNMLTFESTKINNEMTDKNTLVYVIKEYDLWDIELNGEIKNLNKSELKKIFGFDFRKDWENKFFLFRSDVKATYPKVEDIQKIFQSLQQLPYFSKDTQISIKPINVDKTPGGDLVLVLSGDLRKIIKKPSVIKEIKIKGNESIKDFEILDKLKRSNITKGSTVTNIDILNSIKALKEYYTNLGYPFVEINSNYESNILTYQITEYKVGSISIKFSPEQKTKNYLIKPAIKLISGNVIRTKDIQDTYYALSGTGFFEKVNVYPFNQKGDKLDFKIDITEKNKPGKFIGGVTYTIPENAPWYMGFLGQLELQWANPWGYGQSFNLSTNINPLSKTYVFNGGYGIKNLYGSKFSFSTKLSYGLYDENAGIPQENISGIATVSNKISFSISPNYDIDDFNNLNMNFSYSETKYNPETYKLKKEISSGVGYTYSRLDYPFRPYNGLYNTVQLFGGLNTLNKNEYYYGGYLENKIFYTYYKFTFANRFKTGYVIDDADLYDFYLGGMYTIRGYDFSSRTGNMMILNNAEIQYQINKENVPVDLYAFFDIGNASDLDLMKDYLWSYGFGIKLTIPMIGPIRFEGVFDTQNKFKWTFGFGPMF</sequence>
<dbReference type="PANTHER" id="PTHR12815">
    <property type="entry name" value="SORTING AND ASSEMBLY MACHINERY SAMM50 PROTEIN FAMILY MEMBER"/>
    <property type="match status" value="1"/>
</dbReference>
<reference evidence="7 8" key="1">
    <citation type="submission" date="2021-02" db="EMBL/GenBank/DDBJ databases">
        <title>Characterization of Marinitoga sp. nov. str. BP5-C20A.</title>
        <authorList>
            <person name="Erauso G."/>
            <person name="Postec A."/>
        </authorList>
    </citation>
    <scope>NUCLEOTIDE SEQUENCE [LARGE SCALE GENOMIC DNA]</scope>
    <source>
        <strain evidence="7 8">BP5-C20A</strain>
    </source>
</reference>
<name>A0ABY8PRI1_9BACT</name>
<evidence type="ECO:0000256" key="5">
    <source>
        <dbReference type="ARBA" id="ARBA00023237"/>
    </source>
</evidence>
<evidence type="ECO:0000313" key="8">
    <source>
        <dbReference type="Proteomes" id="UP001232493"/>
    </source>
</evidence>
<organism evidence="7 8">
    <name type="scientific">Marinitoga aeolica</name>
    <dbReference type="NCBI Taxonomy" id="2809031"/>
    <lineage>
        <taxon>Bacteria</taxon>
        <taxon>Thermotogati</taxon>
        <taxon>Thermotogota</taxon>
        <taxon>Thermotogae</taxon>
        <taxon>Petrotogales</taxon>
        <taxon>Petrotogaceae</taxon>
        <taxon>Marinitoga</taxon>
    </lineage>
</organism>
<evidence type="ECO:0000256" key="2">
    <source>
        <dbReference type="ARBA" id="ARBA00022692"/>
    </source>
</evidence>
<evidence type="ECO:0000256" key="3">
    <source>
        <dbReference type="ARBA" id="ARBA00022729"/>
    </source>
</evidence>
<dbReference type="Gene3D" id="3.10.20.310">
    <property type="entry name" value="membrane protein fhac"/>
    <property type="match status" value="3"/>
</dbReference>
<dbReference type="EMBL" id="CP069362">
    <property type="protein sequence ID" value="WGS65245.1"/>
    <property type="molecule type" value="Genomic_DNA"/>
</dbReference>
<gene>
    <name evidence="7" type="ORF">JRV97_01410</name>
</gene>
<dbReference type="InterPro" id="IPR010827">
    <property type="entry name" value="BamA/TamA_POTRA"/>
</dbReference>
<dbReference type="InterPro" id="IPR034746">
    <property type="entry name" value="POTRA"/>
</dbReference>
<dbReference type="InterPro" id="IPR039910">
    <property type="entry name" value="D15-like"/>
</dbReference>
<dbReference type="RefSeq" id="WP_280999565.1">
    <property type="nucleotide sequence ID" value="NZ_CP069362.1"/>
</dbReference>
<dbReference type="Proteomes" id="UP001232493">
    <property type="component" value="Chromosome"/>
</dbReference>
<accession>A0ABY8PRI1</accession>
<protein>
    <recommendedName>
        <fullName evidence="6">POTRA domain-containing protein</fullName>
    </recommendedName>
</protein>
<evidence type="ECO:0000313" key="7">
    <source>
        <dbReference type="EMBL" id="WGS65245.1"/>
    </source>
</evidence>
<keyword evidence="2" id="KW-0812">Transmembrane</keyword>
<comment type="subcellular location">
    <subcellularLocation>
        <location evidence="1">Membrane</location>
    </subcellularLocation>
</comment>
<keyword evidence="4" id="KW-0472">Membrane</keyword>
<evidence type="ECO:0000259" key="6">
    <source>
        <dbReference type="PROSITE" id="PS51779"/>
    </source>
</evidence>
<keyword evidence="5" id="KW-0998">Cell outer membrane</keyword>